<evidence type="ECO:0000313" key="2">
    <source>
        <dbReference type="Proteomes" id="UP000215086"/>
    </source>
</evidence>
<gene>
    <name evidence="1" type="ORF">THTE_1864</name>
</gene>
<organism evidence="1 2">
    <name type="scientific">Thermogutta terrifontis</name>
    <dbReference type="NCBI Taxonomy" id="1331910"/>
    <lineage>
        <taxon>Bacteria</taxon>
        <taxon>Pseudomonadati</taxon>
        <taxon>Planctomycetota</taxon>
        <taxon>Planctomycetia</taxon>
        <taxon>Pirellulales</taxon>
        <taxon>Thermoguttaceae</taxon>
        <taxon>Thermogutta</taxon>
    </lineage>
</organism>
<protein>
    <submittedName>
        <fullName evidence="1">Uncharacterized protein</fullName>
    </submittedName>
</protein>
<dbReference type="EMBL" id="CP018477">
    <property type="protein sequence ID" value="ASV74466.1"/>
    <property type="molecule type" value="Genomic_DNA"/>
</dbReference>
<keyword evidence="2" id="KW-1185">Reference proteome</keyword>
<name>A0A286RES6_9BACT</name>
<proteinExistence type="predicted"/>
<dbReference type="AlphaFoldDB" id="A0A286RES6"/>
<sequence length="170" mass="18703">MEVLAVFLGILPAFFIGLLASSHTHWSQWLEKLGMGEAWGASHSRPAPAAKWLGNGEADFGDFCVRVYDPASGLIREASFQFRVVTTFDDPDSFGRFIQSFGQVIRDEVLVTVRATSPSELQEVDYLARKVVTRINRLLGQPVLKTARIENFSLAERAISKGGGESESSP</sequence>
<accession>A0A286RES6</accession>
<dbReference type="Proteomes" id="UP000215086">
    <property type="component" value="Chromosome"/>
</dbReference>
<evidence type="ECO:0000313" key="1">
    <source>
        <dbReference type="EMBL" id="ASV74466.1"/>
    </source>
</evidence>
<reference evidence="1 2" key="1">
    <citation type="journal article" name="Front. Microbiol.">
        <title>Sugar Metabolism of the First Thermophilic Planctomycete Thermogutta terrifontis: Comparative Genomic and Transcriptomic Approaches.</title>
        <authorList>
            <person name="Elcheninov A.G."/>
            <person name="Menzel P."/>
            <person name="Gudbergsdottir S.R."/>
            <person name="Slesarev A.I."/>
            <person name="Kadnikov V.V."/>
            <person name="Krogh A."/>
            <person name="Bonch-Osmolovskaya E.A."/>
            <person name="Peng X."/>
            <person name="Kublanov I.V."/>
        </authorList>
    </citation>
    <scope>NUCLEOTIDE SEQUENCE [LARGE SCALE GENOMIC DNA]</scope>
    <source>
        <strain evidence="1 2">R1</strain>
    </source>
</reference>
<dbReference type="KEGG" id="ttf:THTE_1864"/>